<comment type="similarity">
    <text evidence="3">Belongs to the CotF family.</text>
</comment>
<protein>
    <submittedName>
        <fullName evidence="4">Similar to spore coat protein</fullName>
    </submittedName>
</protein>
<dbReference type="STRING" id="1121419.SAMN05443529_12865"/>
<evidence type="ECO:0000256" key="1">
    <source>
        <dbReference type="ARBA" id="ARBA00022969"/>
    </source>
</evidence>
<proteinExistence type="inferred from homology"/>
<dbReference type="AlphaFoldDB" id="A0A1G8IFK4"/>
<reference evidence="5" key="1">
    <citation type="submission" date="2016-10" db="EMBL/GenBank/DDBJ databases">
        <authorList>
            <person name="Varghese N."/>
            <person name="Submissions S."/>
        </authorList>
    </citation>
    <scope>NUCLEOTIDE SEQUENCE [LARGE SCALE GENOMIC DNA]</scope>
    <source>
        <strain evidence="5">DSM 8344</strain>
    </source>
</reference>
<dbReference type="Proteomes" id="UP000198656">
    <property type="component" value="Unassembled WGS sequence"/>
</dbReference>
<dbReference type="OrthoDB" id="1910608at2"/>
<dbReference type="EMBL" id="FNCP01000028">
    <property type="protein sequence ID" value="SDI17696.1"/>
    <property type="molecule type" value="Genomic_DNA"/>
</dbReference>
<evidence type="ECO:0000256" key="2">
    <source>
        <dbReference type="ARBA" id="ARBA00024325"/>
    </source>
</evidence>
<dbReference type="InterPro" id="IPR012347">
    <property type="entry name" value="Ferritin-like"/>
</dbReference>
<accession>A0A1G8IFK4</accession>
<dbReference type="GO" id="GO:0030435">
    <property type="term" value="P:sporulation resulting in formation of a cellular spore"/>
    <property type="evidence" value="ECO:0007669"/>
    <property type="project" value="UniProtKB-KW"/>
</dbReference>
<dbReference type="Pfam" id="PF07875">
    <property type="entry name" value="Coat_F"/>
    <property type="match status" value="1"/>
</dbReference>
<evidence type="ECO:0000313" key="4">
    <source>
        <dbReference type="EMBL" id="SDI17696.1"/>
    </source>
</evidence>
<name>A0A1G8IFK4_9FIRM</name>
<comment type="subcellular location">
    <subcellularLocation>
        <location evidence="2">Spore coat</location>
    </subcellularLocation>
</comment>
<organism evidence="4 5">
    <name type="scientific">Desulfosporosinus hippei DSM 8344</name>
    <dbReference type="NCBI Taxonomy" id="1121419"/>
    <lineage>
        <taxon>Bacteria</taxon>
        <taxon>Bacillati</taxon>
        <taxon>Bacillota</taxon>
        <taxon>Clostridia</taxon>
        <taxon>Eubacteriales</taxon>
        <taxon>Desulfitobacteriaceae</taxon>
        <taxon>Desulfosporosinus</taxon>
    </lineage>
</organism>
<dbReference type="RefSeq" id="WP_034596621.1">
    <property type="nucleotide sequence ID" value="NZ_FNCP01000028.1"/>
</dbReference>
<dbReference type="InterPro" id="IPR012851">
    <property type="entry name" value="Spore_coat_CotF-like"/>
</dbReference>
<sequence length="98" mass="11388">MGWFEDLFGIQDSDTTKMTEKDIAIDMLKDSKFILNSMSMAITETTNPQLREILKKQLNSAIQNHFRLVDLSVQNNWYLPRSTPIEQVKQDYEEASTT</sequence>
<keyword evidence="5" id="KW-1185">Reference proteome</keyword>
<keyword evidence="4" id="KW-0946">Virion</keyword>
<dbReference type="Gene3D" id="1.20.1260.10">
    <property type="match status" value="1"/>
</dbReference>
<dbReference type="PANTHER" id="PTHR39183:SF1">
    <property type="entry name" value="SPORE COAT PROTEIN F-LIKE PROTEIN YHCQ"/>
    <property type="match status" value="1"/>
</dbReference>
<keyword evidence="4" id="KW-0167">Capsid protein</keyword>
<evidence type="ECO:0000256" key="3">
    <source>
        <dbReference type="ARBA" id="ARBA00024344"/>
    </source>
</evidence>
<evidence type="ECO:0000313" key="5">
    <source>
        <dbReference type="Proteomes" id="UP000198656"/>
    </source>
</evidence>
<keyword evidence="1" id="KW-0749">Sporulation</keyword>
<dbReference type="PANTHER" id="PTHR39183">
    <property type="entry name" value="SPORE COAT PROTEIN F-LIKE PROTEIN YHCQ"/>
    <property type="match status" value="1"/>
</dbReference>
<gene>
    <name evidence="4" type="ORF">SAMN05443529_12865</name>
</gene>